<dbReference type="PANTHER" id="PTHR43434">
    <property type="entry name" value="PHOSPHOGLYCOLATE PHOSPHATASE"/>
    <property type="match status" value="1"/>
</dbReference>
<dbReference type="InterPro" id="IPR050155">
    <property type="entry name" value="HAD-like_hydrolase_sf"/>
</dbReference>
<dbReference type="GO" id="GO:0016787">
    <property type="term" value="F:hydrolase activity"/>
    <property type="evidence" value="ECO:0007669"/>
    <property type="project" value="UniProtKB-KW"/>
</dbReference>
<accession>A0ABD5VHZ4</accession>
<dbReference type="Gene3D" id="1.10.150.240">
    <property type="entry name" value="Putative phosphatase, domain 2"/>
    <property type="match status" value="1"/>
</dbReference>
<evidence type="ECO:0000313" key="2">
    <source>
        <dbReference type="EMBL" id="MFC6953561.1"/>
    </source>
</evidence>
<dbReference type="PANTHER" id="PTHR43434:SF1">
    <property type="entry name" value="PHOSPHOGLYCOLATE PHOSPHATASE"/>
    <property type="match status" value="1"/>
</dbReference>
<dbReference type="SFLD" id="SFLDG01129">
    <property type="entry name" value="C1.5:_HAD__Beta-PGM__Phosphata"/>
    <property type="match status" value="1"/>
</dbReference>
<dbReference type="RefSeq" id="WP_336350518.1">
    <property type="nucleotide sequence ID" value="NZ_JAZAQL010000002.1"/>
</dbReference>
<protein>
    <submittedName>
        <fullName evidence="2">HAD family hydrolase</fullName>
        <ecNumber evidence="2">3.-.-.-</ecNumber>
    </submittedName>
</protein>
<dbReference type="InterPro" id="IPR036412">
    <property type="entry name" value="HAD-like_sf"/>
</dbReference>
<dbReference type="InterPro" id="IPR041492">
    <property type="entry name" value="HAD_2"/>
</dbReference>
<dbReference type="SFLD" id="SFLDS00003">
    <property type="entry name" value="Haloacid_Dehalogenase"/>
    <property type="match status" value="1"/>
</dbReference>
<dbReference type="EMBL" id="JBHSXN010000002">
    <property type="protein sequence ID" value="MFC6953561.1"/>
    <property type="molecule type" value="Genomic_DNA"/>
</dbReference>
<comment type="similarity">
    <text evidence="1">Belongs to the HAD-like hydrolase superfamily.</text>
</comment>
<dbReference type="EC" id="3.-.-.-" evidence="2"/>
<proteinExistence type="inferred from homology"/>
<evidence type="ECO:0000256" key="1">
    <source>
        <dbReference type="ARBA" id="ARBA00007958"/>
    </source>
</evidence>
<dbReference type="Proteomes" id="UP001596395">
    <property type="component" value="Unassembled WGS sequence"/>
</dbReference>
<gene>
    <name evidence="2" type="ORF">ACFQGB_11870</name>
</gene>
<name>A0ABD5VHZ4_9EURY</name>
<keyword evidence="2" id="KW-0378">Hydrolase</keyword>
<organism evidence="2 3">
    <name type="scientific">Halorubellus litoreus</name>
    <dbReference type="NCBI Taxonomy" id="755308"/>
    <lineage>
        <taxon>Archaea</taxon>
        <taxon>Methanobacteriati</taxon>
        <taxon>Methanobacteriota</taxon>
        <taxon>Stenosarchaea group</taxon>
        <taxon>Halobacteria</taxon>
        <taxon>Halobacteriales</taxon>
        <taxon>Halorubellaceae</taxon>
        <taxon>Halorubellus</taxon>
    </lineage>
</organism>
<dbReference type="NCBIfam" id="TIGR01549">
    <property type="entry name" value="HAD-SF-IA-v1"/>
    <property type="match status" value="1"/>
</dbReference>
<dbReference type="AlphaFoldDB" id="A0ABD5VHZ4"/>
<dbReference type="InterPro" id="IPR006439">
    <property type="entry name" value="HAD-SF_hydro_IA"/>
</dbReference>
<keyword evidence="3" id="KW-1185">Reference proteome</keyword>
<dbReference type="InterPro" id="IPR023214">
    <property type="entry name" value="HAD_sf"/>
</dbReference>
<dbReference type="Pfam" id="PF13419">
    <property type="entry name" value="HAD_2"/>
    <property type="match status" value="1"/>
</dbReference>
<dbReference type="Gene3D" id="3.40.50.1000">
    <property type="entry name" value="HAD superfamily/HAD-like"/>
    <property type="match status" value="1"/>
</dbReference>
<dbReference type="SUPFAM" id="SSF56784">
    <property type="entry name" value="HAD-like"/>
    <property type="match status" value="1"/>
</dbReference>
<evidence type="ECO:0000313" key="3">
    <source>
        <dbReference type="Proteomes" id="UP001596395"/>
    </source>
</evidence>
<comment type="caution">
    <text evidence="2">The sequence shown here is derived from an EMBL/GenBank/DDBJ whole genome shotgun (WGS) entry which is preliminary data.</text>
</comment>
<reference evidence="2 3" key="1">
    <citation type="journal article" date="2019" name="Int. J. Syst. Evol. Microbiol.">
        <title>The Global Catalogue of Microorganisms (GCM) 10K type strain sequencing project: providing services to taxonomists for standard genome sequencing and annotation.</title>
        <authorList>
            <consortium name="The Broad Institute Genomics Platform"/>
            <consortium name="The Broad Institute Genome Sequencing Center for Infectious Disease"/>
            <person name="Wu L."/>
            <person name="Ma J."/>
        </authorList>
    </citation>
    <scope>NUCLEOTIDE SEQUENCE [LARGE SCALE GENOMIC DNA]</scope>
    <source>
        <strain evidence="2 3">GX26</strain>
    </source>
</reference>
<dbReference type="InterPro" id="IPR023198">
    <property type="entry name" value="PGP-like_dom2"/>
</dbReference>
<sequence>MYDAVVFDNDGVLTERTDRDVLRRAVRATFESFDVAPAEDLLDDFVAGVSPSRVEETCARLGLDADAFWRERDAQFAEHQCRATDRGQKPAYDDVAALDELDVPLGVVSNNQNATIDHVFEVHDLHRHFGTWYGREPTMESVRRKKPEPYYLERALADLDAETALYVGDKATDVQAAHAAGVDSMLVRREHNRTVAPEQMPTFDVDSLHAIPPLLEK</sequence>